<name>W2YLL9_PHYNI</name>
<evidence type="ECO:0000256" key="1">
    <source>
        <dbReference type="SAM" id="MobiDB-lite"/>
    </source>
</evidence>
<dbReference type="EMBL" id="ANIY01003522">
    <property type="protein sequence ID" value="ETP35094.1"/>
    <property type="molecule type" value="Genomic_DNA"/>
</dbReference>
<evidence type="ECO:0000313" key="3">
    <source>
        <dbReference type="Proteomes" id="UP000018948"/>
    </source>
</evidence>
<dbReference type="Proteomes" id="UP000018948">
    <property type="component" value="Unassembled WGS sequence"/>
</dbReference>
<gene>
    <name evidence="2" type="ORF">F442_16648</name>
</gene>
<comment type="caution">
    <text evidence="2">The sequence shown here is derived from an EMBL/GenBank/DDBJ whole genome shotgun (WGS) entry which is preliminary data.</text>
</comment>
<dbReference type="AlphaFoldDB" id="W2YLL9"/>
<accession>W2YLL9</accession>
<protein>
    <submittedName>
        <fullName evidence="2">Uncharacterized protein</fullName>
    </submittedName>
</protein>
<reference evidence="2 3" key="1">
    <citation type="submission" date="2013-11" db="EMBL/GenBank/DDBJ databases">
        <title>The Genome Sequence of Phytophthora parasitica P10297.</title>
        <authorList>
            <consortium name="The Broad Institute Genomics Platform"/>
            <person name="Russ C."/>
            <person name="Tyler B."/>
            <person name="Panabieres F."/>
            <person name="Shan W."/>
            <person name="Tripathy S."/>
            <person name="Grunwald N."/>
            <person name="Machado M."/>
            <person name="Johnson C.S."/>
            <person name="Walker B."/>
            <person name="Young S.K."/>
            <person name="Zeng Q."/>
            <person name="Gargeya S."/>
            <person name="Fitzgerald M."/>
            <person name="Haas B."/>
            <person name="Abouelleil A."/>
            <person name="Allen A.W."/>
            <person name="Alvarado L."/>
            <person name="Arachchi H.M."/>
            <person name="Berlin A.M."/>
            <person name="Chapman S.B."/>
            <person name="Gainer-Dewar J."/>
            <person name="Goldberg J."/>
            <person name="Griggs A."/>
            <person name="Gujja S."/>
            <person name="Hansen M."/>
            <person name="Howarth C."/>
            <person name="Imamovic A."/>
            <person name="Ireland A."/>
            <person name="Larimer J."/>
            <person name="McCowan C."/>
            <person name="Murphy C."/>
            <person name="Pearson M."/>
            <person name="Poon T.W."/>
            <person name="Priest M."/>
            <person name="Roberts A."/>
            <person name="Saif S."/>
            <person name="Shea T."/>
            <person name="Sisk P."/>
            <person name="Sykes S."/>
            <person name="Wortman J."/>
            <person name="Nusbaum C."/>
            <person name="Birren B."/>
        </authorList>
    </citation>
    <scope>NUCLEOTIDE SEQUENCE [LARGE SCALE GENOMIC DNA]</scope>
    <source>
        <strain evidence="2 3">P10297</strain>
    </source>
</reference>
<feature type="region of interest" description="Disordered" evidence="1">
    <location>
        <begin position="36"/>
        <end position="58"/>
    </location>
</feature>
<organism evidence="2 3">
    <name type="scientific">Phytophthora nicotianae P10297</name>
    <dbReference type="NCBI Taxonomy" id="1317064"/>
    <lineage>
        <taxon>Eukaryota</taxon>
        <taxon>Sar</taxon>
        <taxon>Stramenopiles</taxon>
        <taxon>Oomycota</taxon>
        <taxon>Peronosporomycetes</taxon>
        <taxon>Peronosporales</taxon>
        <taxon>Peronosporaceae</taxon>
        <taxon>Phytophthora</taxon>
    </lineage>
</organism>
<evidence type="ECO:0000313" key="2">
    <source>
        <dbReference type="EMBL" id="ETP35094.1"/>
    </source>
</evidence>
<proteinExistence type="predicted"/>
<sequence length="58" mass="6272">MGWLNCDFIVTSLPAQNFRGSDKASRICCSASQESLTHRTTPGGGSRRNIGVPHCGHR</sequence>